<sequence length="94" mass="10373">MKAFTLNTGAKIPSIGLGTFQDTDQQEDAVASALRLGYRHIDTARVCDTEKQVGNVLRKSNVPRHEIFLTTKLWSNSHHPEDVEPALDASLADL</sequence>
<dbReference type="InterPro" id="IPR018170">
    <property type="entry name" value="Aldo/ket_reductase_CS"/>
</dbReference>
<dbReference type="PANTHER" id="PTHR11732">
    <property type="entry name" value="ALDO/KETO REDUCTASE"/>
    <property type="match status" value="1"/>
</dbReference>
<evidence type="ECO:0000256" key="1">
    <source>
        <dbReference type="ARBA" id="ARBA00023002"/>
    </source>
</evidence>
<dbReference type="InterPro" id="IPR036812">
    <property type="entry name" value="NAD(P)_OxRdtase_dom_sf"/>
</dbReference>
<dbReference type="Gene3D" id="3.20.20.100">
    <property type="entry name" value="NADP-dependent oxidoreductase domain"/>
    <property type="match status" value="1"/>
</dbReference>
<dbReference type="EMBL" id="CP099424">
    <property type="protein sequence ID" value="USW55237.1"/>
    <property type="molecule type" value="Genomic_DNA"/>
</dbReference>
<dbReference type="InterPro" id="IPR023210">
    <property type="entry name" value="NADP_OxRdtase_dom"/>
</dbReference>
<evidence type="ECO:0000313" key="3">
    <source>
        <dbReference type="EMBL" id="USW55237.1"/>
    </source>
</evidence>
<proteinExistence type="predicted"/>
<keyword evidence="1" id="KW-0560">Oxidoreductase</keyword>
<feature type="domain" description="NADP-dependent oxidoreductase" evidence="2">
    <location>
        <begin position="19"/>
        <end position="94"/>
    </location>
</feature>
<dbReference type="GO" id="GO:0016491">
    <property type="term" value="F:oxidoreductase activity"/>
    <property type="evidence" value="ECO:0007669"/>
    <property type="project" value="UniProtKB-KW"/>
</dbReference>
<dbReference type="PROSITE" id="PS00798">
    <property type="entry name" value="ALDOKETO_REDUCTASE_1"/>
    <property type="match status" value="1"/>
</dbReference>
<evidence type="ECO:0000313" key="4">
    <source>
        <dbReference type="Proteomes" id="UP001056384"/>
    </source>
</evidence>
<dbReference type="Proteomes" id="UP001056384">
    <property type="component" value="Chromosome 7"/>
</dbReference>
<reference evidence="3" key="1">
    <citation type="submission" date="2022-06" db="EMBL/GenBank/DDBJ databases">
        <title>Complete genome sequences of two strains of the flax pathogen Septoria linicola.</title>
        <authorList>
            <person name="Lapalu N."/>
            <person name="Simon A."/>
            <person name="Demenou B."/>
            <person name="Paumier D."/>
            <person name="Guillot M.-P."/>
            <person name="Gout L."/>
            <person name="Valade R."/>
        </authorList>
    </citation>
    <scope>NUCLEOTIDE SEQUENCE</scope>
    <source>
        <strain evidence="3">SE15195</strain>
    </source>
</reference>
<accession>A0A9Q9ASY5</accession>
<organism evidence="3 4">
    <name type="scientific">Septoria linicola</name>
    <dbReference type="NCBI Taxonomy" id="215465"/>
    <lineage>
        <taxon>Eukaryota</taxon>
        <taxon>Fungi</taxon>
        <taxon>Dikarya</taxon>
        <taxon>Ascomycota</taxon>
        <taxon>Pezizomycotina</taxon>
        <taxon>Dothideomycetes</taxon>
        <taxon>Dothideomycetidae</taxon>
        <taxon>Mycosphaerellales</taxon>
        <taxon>Mycosphaerellaceae</taxon>
        <taxon>Septoria</taxon>
    </lineage>
</organism>
<evidence type="ECO:0000259" key="2">
    <source>
        <dbReference type="Pfam" id="PF00248"/>
    </source>
</evidence>
<dbReference type="Pfam" id="PF00248">
    <property type="entry name" value="Aldo_ket_red"/>
    <property type="match status" value="1"/>
</dbReference>
<dbReference type="AlphaFoldDB" id="A0A9Q9ASY5"/>
<dbReference type="InterPro" id="IPR020471">
    <property type="entry name" value="AKR"/>
</dbReference>
<gene>
    <name evidence="3" type="ORF">Slin15195_G085560</name>
</gene>
<protein>
    <submittedName>
        <fullName evidence="3">Aldo/keto reductase, NADP-dependent oxidoreductase domain-containing protein</fullName>
    </submittedName>
</protein>
<name>A0A9Q9ASY5_9PEZI</name>
<keyword evidence="4" id="KW-1185">Reference proteome</keyword>
<dbReference type="SUPFAM" id="SSF51430">
    <property type="entry name" value="NAD(P)-linked oxidoreductase"/>
    <property type="match status" value="1"/>
</dbReference>